<reference evidence="2" key="2">
    <citation type="submission" date="2020-05" db="UniProtKB">
        <authorList>
            <consortium name="EnsemblMetazoa"/>
        </authorList>
    </citation>
    <scope>IDENTIFICATION</scope>
    <source>
        <strain evidence="2">IAEA</strain>
    </source>
</reference>
<keyword evidence="1" id="KW-0472">Membrane</keyword>
<proteinExistence type="predicted"/>
<evidence type="ECO:0000313" key="3">
    <source>
        <dbReference type="Proteomes" id="UP000092460"/>
    </source>
</evidence>
<evidence type="ECO:0000256" key="1">
    <source>
        <dbReference type="SAM" id="Phobius"/>
    </source>
</evidence>
<evidence type="ECO:0000313" key="2">
    <source>
        <dbReference type="EnsemblMetazoa" id="GPPI018990-PA"/>
    </source>
</evidence>
<dbReference type="EnsemblMetazoa" id="GPPI018990-RA">
    <property type="protein sequence ID" value="GPPI018990-PA"/>
    <property type="gene ID" value="GPPI018990"/>
</dbReference>
<feature type="transmembrane region" description="Helical" evidence="1">
    <location>
        <begin position="6"/>
        <end position="24"/>
    </location>
</feature>
<dbReference type="AlphaFoldDB" id="A0A1B0B4V4"/>
<keyword evidence="3" id="KW-1185">Reference proteome</keyword>
<name>A0A1B0B4V4_9MUSC</name>
<sequence length="63" mass="7194">MQDKVISAATTFVYVPYVLWGIIINKLMKYNNGNAIIKSQRKGLMRESVNLIMLQNAPVCTYK</sequence>
<protein>
    <submittedName>
        <fullName evidence="2">Uncharacterized protein</fullName>
    </submittedName>
</protein>
<keyword evidence="1" id="KW-0812">Transmembrane</keyword>
<keyword evidence="1" id="KW-1133">Transmembrane helix</keyword>
<accession>A0A1B0B4V4</accession>
<dbReference type="VEuPathDB" id="VectorBase:GPPI018990"/>
<organism evidence="2 3">
    <name type="scientific">Glossina palpalis gambiensis</name>
    <dbReference type="NCBI Taxonomy" id="67801"/>
    <lineage>
        <taxon>Eukaryota</taxon>
        <taxon>Metazoa</taxon>
        <taxon>Ecdysozoa</taxon>
        <taxon>Arthropoda</taxon>
        <taxon>Hexapoda</taxon>
        <taxon>Insecta</taxon>
        <taxon>Pterygota</taxon>
        <taxon>Neoptera</taxon>
        <taxon>Endopterygota</taxon>
        <taxon>Diptera</taxon>
        <taxon>Brachycera</taxon>
        <taxon>Muscomorpha</taxon>
        <taxon>Hippoboscoidea</taxon>
        <taxon>Glossinidae</taxon>
        <taxon>Glossina</taxon>
    </lineage>
</organism>
<dbReference type="EMBL" id="JXJN01008552">
    <property type="status" value="NOT_ANNOTATED_CDS"/>
    <property type="molecule type" value="Genomic_DNA"/>
</dbReference>
<reference evidence="3" key="1">
    <citation type="submission" date="2015-01" db="EMBL/GenBank/DDBJ databases">
        <authorList>
            <person name="Aksoy S."/>
            <person name="Warren W."/>
            <person name="Wilson R.K."/>
        </authorList>
    </citation>
    <scope>NUCLEOTIDE SEQUENCE [LARGE SCALE GENOMIC DNA]</scope>
    <source>
        <strain evidence="3">IAEA</strain>
    </source>
</reference>
<dbReference type="Proteomes" id="UP000092460">
    <property type="component" value="Unassembled WGS sequence"/>
</dbReference>